<dbReference type="AlphaFoldDB" id="A0A087UYF8"/>
<gene>
    <name evidence="1" type="ORF">X975_25898</name>
</gene>
<accession>A0A087UYF8</accession>
<organism evidence="1 2">
    <name type="scientific">Stegodyphus mimosarum</name>
    <name type="common">African social velvet spider</name>
    <dbReference type="NCBI Taxonomy" id="407821"/>
    <lineage>
        <taxon>Eukaryota</taxon>
        <taxon>Metazoa</taxon>
        <taxon>Ecdysozoa</taxon>
        <taxon>Arthropoda</taxon>
        <taxon>Chelicerata</taxon>
        <taxon>Arachnida</taxon>
        <taxon>Araneae</taxon>
        <taxon>Araneomorphae</taxon>
        <taxon>Entelegynae</taxon>
        <taxon>Eresoidea</taxon>
        <taxon>Eresidae</taxon>
        <taxon>Stegodyphus</taxon>
    </lineage>
</organism>
<proteinExistence type="predicted"/>
<reference evidence="1 2" key="1">
    <citation type="submission" date="2013-11" db="EMBL/GenBank/DDBJ databases">
        <title>Genome sequencing of Stegodyphus mimosarum.</title>
        <authorList>
            <person name="Bechsgaard J."/>
        </authorList>
    </citation>
    <scope>NUCLEOTIDE SEQUENCE [LARGE SCALE GENOMIC DNA]</scope>
</reference>
<sequence length="65" mass="7527">MVIVFLKALTFKSTVEHLLAGCVDFPAHFNRNSLFQLLCLHYNIPLPCCILSRFWSQETCFCFAQ</sequence>
<evidence type="ECO:0000313" key="2">
    <source>
        <dbReference type="Proteomes" id="UP000054359"/>
    </source>
</evidence>
<protein>
    <submittedName>
        <fullName evidence="1">Uncharacterized protein</fullName>
    </submittedName>
</protein>
<dbReference type="Proteomes" id="UP000054359">
    <property type="component" value="Unassembled WGS sequence"/>
</dbReference>
<keyword evidence="2" id="KW-1185">Reference proteome</keyword>
<dbReference type="EMBL" id="KK122280">
    <property type="protein sequence ID" value="KFM82397.1"/>
    <property type="molecule type" value="Genomic_DNA"/>
</dbReference>
<evidence type="ECO:0000313" key="1">
    <source>
        <dbReference type="EMBL" id="KFM82397.1"/>
    </source>
</evidence>
<feature type="non-terminal residue" evidence="1">
    <location>
        <position position="65"/>
    </location>
</feature>
<name>A0A087UYF8_STEMI</name>